<dbReference type="KEGG" id="tsin:OXH18_03135"/>
<dbReference type="GO" id="GO:0003755">
    <property type="term" value="F:peptidyl-prolyl cis-trans isomerase activity"/>
    <property type="evidence" value="ECO:0007669"/>
    <property type="project" value="UniProtKB-KW"/>
</dbReference>
<name>A0A9E9C836_9CYAN</name>
<keyword evidence="4 6" id="KW-0697">Rotamase</keyword>
<reference evidence="8" key="1">
    <citation type="submission" date="2022-12" db="EMBL/GenBank/DDBJ databases">
        <title>Polyphasic identification of a Novel Hot-Spring Cyanobacterium Ocullathermofonsia sinensis gen nov. sp. nov. and Genomic Insights on its Adaptations to the Thermal Habitat.</title>
        <authorList>
            <person name="Daroch M."/>
            <person name="Tang J."/>
            <person name="Jiang Y."/>
        </authorList>
    </citation>
    <scope>NUCLEOTIDE SEQUENCE</scope>
    <source>
        <strain evidence="8">PKUAC-SCTA174</strain>
    </source>
</reference>
<dbReference type="Gene3D" id="3.10.50.40">
    <property type="match status" value="1"/>
</dbReference>
<proteinExistence type="predicted"/>
<evidence type="ECO:0000256" key="4">
    <source>
        <dbReference type="ARBA" id="ARBA00023110"/>
    </source>
</evidence>
<evidence type="ECO:0000256" key="5">
    <source>
        <dbReference type="ARBA" id="ARBA00023235"/>
    </source>
</evidence>
<dbReference type="InterPro" id="IPR046357">
    <property type="entry name" value="PPIase_dom_sf"/>
</dbReference>
<organism evidence="8 9">
    <name type="scientific">Thermocoleostomius sinensis A174</name>
    <dbReference type="NCBI Taxonomy" id="2016057"/>
    <lineage>
        <taxon>Bacteria</taxon>
        <taxon>Bacillati</taxon>
        <taxon>Cyanobacteriota</taxon>
        <taxon>Cyanophyceae</taxon>
        <taxon>Oculatellales</taxon>
        <taxon>Oculatellaceae</taxon>
        <taxon>Thermocoleostomius</taxon>
    </lineage>
</organism>
<evidence type="ECO:0000256" key="6">
    <source>
        <dbReference type="PROSITE-ProRule" id="PRU00278"/>
    </source>
</evidence>
<dbReference type="PANTHER" id="PTHR47245">
    <property type="entry name" value="PEPTIDYLPROLYL ISOMERASE"/>
    <property type="match status" value="1"/>
</dbReference>
<feature type="domain" description="PpiC" evidence="7">
    <location>
        <begin position="96"/>
        <end position="188"/>
    </location>
</feature>
<dbReference type="InterPro" id="IPR000297">
    <property type="entry name" value="PPIase_PpiC"/>
</dbReference>
<evidence type="ECO:0000313" key="8">
    <source>
        <dbReference type="EMBL" id="WAL61009.1"/>
    </source>
</evidence>
<keyword evidence="3" id="KW-0732">Signal</keyword>
<protein>
    <recommendedName>
        <fullName evidence="2">peptidylprolyl isomerase</fullName>
        <ecNumber evidence="2">5.2.1.8</ecNumber>
    </recommendedName>
</protein>
<sequence length="228" mass="26371">MTIVLQINHQTITTADLLPLLIRYRMLPGLLRELILDRAIADIKYSDTELTQWQQRSEFQASNICEQDRIRSLKIHLFKQQQWGNQLETYFVERQRSLMQVVYSLIRTPDRDIAYELYFRLQANEQSFANLAAQYSQGPEAETGGLVGPVELGTYHPDFAQLLANCPLGVVSPPLQLDDRFVVLRVEARIPAQLDATVQQRLLDEQLEHWLSEQMQSIELLPSHRNAI</sequence>
<keyword evidence="5 6" id="KW-0413">Isomerase</keyword>
<dbReference type="EMBL" id="CP113797">
    <property type="protein sequence ID" value="WAL61009.1"/>
    <property type="molecule type" value="Genomic_DNA"/>
</dbReference>
<dbReference type="EC" id="5.2.1.8" evidence="2"/>
<dbReference type="PROSITE" id="PS50198">
    <property type="entry name" value="PPIC_PPIASE_2"/>
    <property type="match status" value="1"/>
</dbReference>
<dbReference type="AlphaFoldDB" id="A0A9E9C836"/>
<dbReference type="Pfam" id="PF00639">
    <property type="entry name" value="Rotamase"/>
    <property type="match status" value="1"/>
</dbReference>
<keyword evidence="9" id="KW-1185">Reference proteome</keyword>
<accession>A0A9E9C836</accession>
<dbReference type="SUPFAM" id="SSF54534">
    <property type="entry name" value="FKBP-like"/>
    <property type="match status" value="1"/>
</dbReference>
<dbReference type="PANTHER" id="PTHR47245:SF1">
    <property type="entry name" value="FOLDASE PROTEIN PRSA"/>
    <property type="match status" value="1"/>
</dbReference>
<comment type="catalytic activity">
    <reaction evidence="1">
        <text>[protein]-peptidylproline (omega=180) = [protein]-peptidylproline (omega=0)</text>
        <dbReference type="Rhea" id="RHEA:16237"/>
        <dbReference type="Rhea" id="RHEA-COMP:10747"/>
        <dbReference type="Rhea" id="RHEA-COMP:10748"/>
        <dbReference type="ChEBI" id="CHEBI:83833"/>
        <dbReference type="ChEBI" id="CHEBI:83834"/>
        <dbReference type="EC" id="5.2.1.8"/>
    </reaction>
</comment>
<evidence type="ECO:0000259" key="7">
    <source>
        <dbReference type="PROSITE" id="PS50198"/>
    </source>
</evidence>
<evidence type="ECO:0000256" key="3">
    <source>
        <dbReference type="ARBA" id="ARBA00022729"/>
    </source>
</evidence>
<dbReference type="RefSeq" id="WP_268610964.1">
    <property type="nucleotide sequence ID" value="NZ_CP113797.1"/>
</dbReference>
<evidence type="ECO:0000313" key="9">
    <source>
        <dbReference type="Proteomes" id="UP001163152"/>
    </source>
</evidence>
<evidence type="ECO:0000256" key="2">
    <source>
        <dbReference type="ARBA" id="ARBA00013194"/>
    </source>
</evidence>
<dbReference type="InterPro" id="IPR050245">
    <property type="entry name" value="PrsA_foldase"/>
</dbReference>
<evidence type="ECO:0000256" key="1">
    <source>
        <dbReference type="ARBA" id="ARBA00000971"/>
    </source>
</evidence>
<dbReference type="Proteomes" id="UP001163152">
    <property type="component" value="Chromosome"/>
</dbReference>
<gene>
    <name evidence="8" type="ORF">OXH18_03135</name>
</gene>